<evidence type="ECO:0000313" key="1">
    <source>
        <dbReference type="EMBL" id="SBW09570.1"/>
    </source>
</evidence>
<sequence>MLTQDWIMRQIETLTLTIAKLVFQKDIPDYRPGDDGRTDADALYTSLLTLTGQGQYGDAENLLFEAIDEAEEPCPAFLDVANDFYARLNHLSDQELAAGSFSRQEIEDGLRDVMDQFGVELP</sequence>
<organism evidence="1">
    <name type="scientific">uncultured Eubacteriales bacterium</name>
    <dbReference type="NCBI Taxonomy" id="172733"/>
    <lineage>
        <taxon>Bacteria</taxon>
        <taxon>Bacillati</taxon>
        <taxon>Bacillota</taxon>
        <taxon>Clostridia</taxon>
        <taxon>Eubacteriales</taxon>
        <taxon>environmental samples</taxon>
    </lineage>
</organism>
<dbReference type="EMBL" id="FLUN01000001">
    <property type="protein sequence ID" value="SBW09570.1"/>
    <property type="molecule type" value="Genomic_DNA"/>
</dbReference>
<reference evidence="1" key="1">
    <citation type="submission" date="2016-04" db="EMBL/GenBank/DDBJ databases">
        <authorList>
            <person name="Evans L.H."/>
            <person name="Alamgir A."/>
            <person name="Owens N."/>
            <person name="Weber N.D."/>
            <person name="Virtaneva K."/>
            <person name="Barbian K."/>
            <person name="Babar A."/>
            <person name="Rosenke K."/>
        </authorList>
    </citation>
    <scope>NUCLEOTIDE SEQUENCE</scope>
    <source>
        <strain evidence="1">86</strain>
    </source>
</reference>
<proteinExistence type="predicted"/>
<accession>A0A212KCY7</accession>
<dbReference type="InterPro" id="IPR045507">
    <property type="entry name" value="DUF6483"/>
</dbReference>
<gene>
    <name evidence="1" type="ORF">KL86CLO1_12687</name>
</gene>
<dbReference type="AlphaFoldDB" id="A0A212KCY7"/>
<name>A0A212KCY7_9FIRM</name>
<dbReference type="Pfam" id="PF20092">
    <property type="entry name" value="DUF6483"/>
    <property type="match status" value="1"/>
</dbReference>
<protein>
    <submittedName>
        <fullName evidence="1">Uncharacterized protein</fullName>
    </submittedName>
</protein>